<sequence length="111" mass="12858">MDTFLRSSPRGTFKEEITRPFRPLGRRLDPASSHNYKGSEDYRDTLRERSCGHVRTKETPSVMQTQLPRVRKTFVPPGSISLAIRFFKLSSSQHELVSDLQHDLRTSPRSR</sequence>
<reference evidence="2 3" key="1">
    <citation type="submission" date="2019-05" db="EMBL/GenBank/DDBJ databases">
        <title>Another draft genome of Portunus trituberculatus and its Hox gene families provides insights of decapod evolution.</title>
        <authorList>
            <person name="Jeong J.-H."/>
            <person name="Song I."/>
            <person name="Kim S."/>
            <person name="Choi T."/>
            <person name="Kim D."/>
            <person name="Ryu S."/>
            <person name="Kim W."/>
        </authorList>
    </citation>
    <scope>NUCLEOTIDE SEQUENCE [LARGE SCALE GENOMIC DNA]</scope>
    <source>
        <tissue evidence="2">Muscle</tissue>
    </source>
</reference>
<dbReference type="EMBL" id="VSRR010000898">
    <property type="protein sequence ID" value="MPC20674.1"/>
    <property type="molecule type" value="Genomic_DNA"/>
</dbReference>
<organism evidence="2 3">
    <name type="scientific">Portunus trituberculatus</name>
    <name type="common">Swimming crab</name>
    <name type="synonym">Neptunus trituberculatus</name>
    <dbReference type="NCBI Taxonomy" id="210409"/>
    <lineage>
        <taxon>Eukaryota</taxon>
        <taxon>Metazoa</taxon>
        <taxon>Ecdysozoa</taxon>
        <taxon>Arthropoda</taxon>
        <taxon>Crustacea</taxon>
        <taxon>Multicrustacea</taxon>
        <taxon>Malacostraca</taxon>
        <taxon>Eumalacostraca</taxon>
        <taxon>Eucarida</taxon>
        <taxon>Decapoda</taxon>
        <taxon>Pleocyemata</taxon>
        <taxon>Brachyura</taxon>
        <taxon>Eubrachyura</taxon>
        <taxon>Portunoidea</taxon>
        <taxon>Portunidae</taxon>
        <taxon>Portuninae</taxon>
        <taxon>Portunus</taxon>
    </lineage>
</organism>
<proteinExistence type="predicted"/>
<protein>
    <submittedName>
        <fullName evidence="2">Uncharacterized protein</fullName>
    </submittedName>
</protein>
<evidence type="ECO:0000256" key="1">
    <source>
        <dbReference type="SAM" id="MobiDB-lite"/>
    </source>
</evidence>
<feature type="region of interest" description="Disordered" evidence="1">
    <location>
        <begin position="1"/>
        <end position="45"/>
    </location>
</feature>
<gene>
    <name evidence="2" type="ORF">E2C01_013628</name>
</gene>
<name>A0A5B7DHJ5_PORTR</name>
<keyword evidence="3" id="KW-1185">Reference proteome</keyword>
<evidence type="ECO:0000313" key="3">
    <source>
        <dbReference type="Proteomes" id="UP000324222"/>
    </source>
</evidence>
<comment type="caution">
    <text evidence="2">The sequence shown here is derived from an EMBL/GenBank/DDBJ whole genome shotgun (WGS) entry which is preliminary data.</text>
</comment>
<feature type="compositionally biased region" description="Polar residues" evidence="1">
    <location>
        <begin position="1"/>
        <end position="10"/>
    </location>
</feature>
<evidence type="ECO:0000313" key="2">
    <source>
        <dbReference type="EMBL" id="MPC20674.1"/>
    </source>
</evidence>
<dbReference type="AlphaFoldDB" id="A0A5B7DHJ5"/>
<accession>A0A5B7DHJ5</accession>
<dbReference type="Proteomes" id="UP000324222">
    <property type="component" value="Unassembled WGS sequence"/>
</dbReference>